<accession>A0A176VFS0</accession>
<organism evidence="1 2">
    <name type="scientific">Marchantia polymorpha subsp. ruderalis</name>
    <dbReference type="NCBI Taxonomy" id="1480154"/>
    <lineage>
        <taxon>Eukaryota</taxon>
        <taxon>Viridiplantae</taxon>
        <taxon>Streptophyta</taxon>
        <taxon>Embryophyta</taxon>
        <taxon>Marchantiophyta</taxon>
        <taxon>Marchantiopsida</taxon>
        <taxon>Marchantiidae</taxon>
        <taxon>Marchantiales</taxon>
        <taxon>Marchantiaceae</taxon>
        <taxon>Marchantia</taxon>
    </lineage>
</organism>
<keyword evidence="2" id="KW-1185">Reference proteome</keyword>
<dbReference type="EMBL" id="LVLJ01003777">
    <property type="protein sequence ID" value="OAE19798.1"/>
    <property type="molecule type" value="Genomic_DNA"/>
</dbReference>
<name>A0A176VFS0_MARPO</name>
<dbReference type="AlphaFoldDB" id="A0A176VFS0"/>
<protein>
    <submittedName>
        <fullName evidence="1">Uncharacterized protein</fullName>
    </submittedName>
</protein>
<reference evidence="1" key="1">
    <citation type="submission" date="2016-03" db="EMBL/GenBank/DDBJ databases">
        <title>Mechanisms controlling the formation of the plant cell surface in tip-growing cells are functionally conserved among land plants.</title>
        <authorList>
            <person name="Honkanen S."/>
            <person name="Jones V.A."/>
            <person name="Morieri G."/>
            <person name="Champion C."/>
            <person name="Hetherington A.J."/>
            <person name="Kelly S."/>
            <person name="Saint-Marcoux D."/>
            <person name="Proust H."/>
            <person name="Prescott H."/>
            <person name="Dolan L."/>
        </authorList>
    </citation>
    <scope>NUCLEOTIDE SEQUENCE [LARGE SCALE GENOMIC DNA]</scope>
    <source>
        <tissue evidence="1">Whole gametophyte</tissue>
    </source>
</reference>
<sequence>MPTAVRMCAPAAELSSGGRSAFGGTRGLVRKSLTRSFQRAQELSERTRGHEEMTVDVHAFSNALGCALGEHRAGAGKGRHFGDAISEGLRTSAFSDALAKKEYAFGDTPSAMRRIRKDKIIGAYAPPRRTSNRRTPSARITPSANIAQAANIKPAMRAFGDVELGTGGKWRRRNSTFKHASARNGEA</sequence>
<evidence type="ECO:0000313" key="1">
    <source>
        <dbReference type="EMBL" id="OAE19798.1"/>
    </source>
</evidence>
<gene>
    <name evidence="1" type="ORF">AXG93_1995s1040</name>
</gene>
<proteinExistence type="predicted"/>
<dbReference type="Proteomes" id="UP000077202">
    <property type="component" value="Unassembled WGS sequence"/>
</dbReference>
<comment type="caution">
    <text evidence="1">The sequence shown here is derived from an EMBL/GenBank/DDBJ whole genome shotgun (WGS) entry which is preliminary data.</text>
</comment>
<evidence type="ECO:0000313" key="2">
    <source>
        <dbReference type="Proteomes" id="UP000077202"/>
    </source>
</evidence>